<feature type="compositionally biased region" description="Low complexity" evidence="1">
    <location>
        <begin position="155"/>
        <end position="179"/>
    </location>
</feature>
<sequence length="1149" mass="129047">MNTRILINNEIFGSSGNLATQHHHQQHSSNEYKNAVYQNESVNISSPARRSEVSPIQYHNGRKGWQSPNQEIPSTSKLDCPPPVIKANITNQSASVNTKTGSSIHNTNNTLQYNNCNRTNSATNYLTTAPTTFYQMKEIDQSMMQSNNPQVIVTSSKSSTSINSGNNNNNTNNNSYSTTMLHPPSLNYSTSSSNELLLDDIKPKYIISCSSSSSINSATVLKNQNESNNNTVYKKQQQTTESENKYGKIQPINKYMSKYRFFGGSSKSTSATIDRYNGNSSDDFSSNKTTVESSTYHNNRKNNNNNNNDHCEISLSNESSINSTKRNNEINNRNAATMSKLFRDGKYNVHSLSSPHHHQYQQQILQQQQIKHLTPPLTSTTIASSNAIVQNGQNKLGYHVINHVSSPESAYSTGYSTDGNSPGGCSYSPDSYYINIRTGIHYFPKSNATAMDSSNNRFKSGLNRIEEKNDETQLCHHTHKRTESFDFIKNVTINNSITHEESQHHRTTNGAQCSPGLSPVLRKSLLTATQFRTPSPRQRCRIRTNPWFSNTEPESFVTPNLNSTSNKKRDRDSTGSTTSSSGIKSNSDESNEKEQEKIIKKASNVHLTDSDSSSSTEKPSKTLVSLTEFRKKYGKKENSNHLPISISTTQHGESDEDATLNEIGKFDESYFYEKENDIISDSDRTDCVSDLGQEAGDECESTDDLLDVDFNTSDRGVKSEHVISDKKKQQKVAAVENPVKALKKNSIETQTKKRKKLVRKRSKNTDSVTKSPIVSRGCRSVGGTPVSIRRNEQRIAERRQLETSLSNRSNSLTFNEVHMIHSRMLAISESEKALIKADLEADVKYRQLIHEAESILISMKSNLSPAANCIQPKEISTAICSPRRQNVPTNKRVEMLRNCEVDLKRELAKTSNNGKHMDVPSTVVNKRLEILRYETSLSAPSSPKINRVAPIKTHVTNFIYQNEMQSNVSSKVLKQAPTPPPRRSFVTLKQRNEVETDSESDARITQNKENIVKESKINQPIAQFRSVVCNNIENDDLFCPQSEPLKRKIYSCNSTIDKIQRSLDFDSELPKKALLQKIQMLRKERLATKCKDKESSSEAGVSDAVSNDSPKRAIDENIKRKLIMKTIEDIKRSLEDQSLELNELHDSDT</sequence>
<protein>
    <submittedName>
        <fullName evidence="2">Uncharacterized protein</fullName>
    </submittedName>
</protein>
<feature type="region of interest" description="Disordered" evidence="1">
    <location>
        <begin position="155"/>
        <end position="192"/>
    </location>
</feature>
<feature type="compositionally biased region" description="Polar residues" evidence="1">
    <location>
        <begin position="270"/>
        <end position="297"/>
    </location>
</feature>
<dbReference type="Proteomes" id="UP001107558">
    <property type="component" value="Chromosome 3"/>
</dbReference>
<feature type="compositionally biased region" description="Basic and acidic residues" evidence="1">
    <location>
        <begin position="586"/>
        <end position="599"/>
    </location>
</feature>
<reference evidence="2" key="1">
    <citation type="submission" date="2021-03" db="EMBL/GenBank/DDBJ databases">
        <title>Chromosome level genome of the anhydrobiotic midge Polypedilum vanderplanki.</title>
        <authorList>
            <person name="Yoshida Y."/>
            <person name="Kikawada T."/>
            <person name="Gusev O."/>
        </authorList>
    </citation>
    <scope>NUCLEOTIDE SEQUENCE</scope>
    <source>
        <strain evidence="2">NIAS01</strain>
        <tissue evidence="2">Whole body or cell culture</tissue>
    </source>
</reference>
<feature type="region of interest" description="Disordered" evidence="1">
    <location>
        <begin position="528"/>
        <end position="623"/>
    </location>
</feature>
<feature type="region of interest" description="Disordered" evidence="1">
    <location>
        <begin position="270"/>
        <end position="312"/>
    </location>
</feature>
<name>A0A9J6BVT6_POLVA</name>
<dbReference type="EMBL" id="JADBJN010000003">
    <property type="protein sequence ID" value="KAG5673621.1"/>
    <property type="molecule type" value="Genomic_DNA"/>
</dbReference>
<feature type="compositionally biased region" description="Polar residues" evidence="1">
    <location>
        <begin position="546"/>
        <end position="565"/>
    </location>
</feature>
<feature type="region of interest" description="Disordered" evidence="1">
    <location>
        <begin position="499"/>
        <end position="518"/>
    </location>
</feature>
<keyword evidence="3" id="KW-1185">Reference proteome</keyword>
<feature type="compositionally biased region" description="Polar residues" evidence="1">
    <location>
        <begin position="640"/>
        <end position="651"/>
    </location>
</feature>
<comment type="caution">
    <text evidence="2">The sequence shown here is derived from an EMBL/GenBank/DDBJ whole genome shotgun (WGS) entry which is preliminary data.</text>
</comment>
<dbReference type="OrthoDB" id="6367309at2759"/>
<accession>A0A9J6BVT6</accession>
<feature type="compositionally biased region" description="Low complexity" evidence="1">
    <location>
        <begin position="301"/>
        <end position="312"/>
    </location>
</feature>
<dbReference type="AlphaFoldDB" id="A0A9J6BVT6"/>
<gene>
    <name evidence="2" type="ORF">PVAND_003650</name>
</gene>
<organism evidence="2 3">
    <name type="scientific">Polypedilum vanderplanki</name>
    <name type="common">Sleeping chironomid midge</name>
    <dbReference type="NCBI Taxonomy" id="319348"/>
    <lineage>
        <taxon>Eukaryota</taxon>
        <taxon>Metazoa</taxon>
        <taxon>Ecdysozoa</taxon>
        <taxon>Arthropoda</taxon>
        <taxon>Hexapoda</taxon>
        <taxon>Insecta</taxon>
        <taxon>Pterygota</taxon>
        <taxon>Neoptera</taxon>
        <taxon>Endopterygota</taxon>
        <taxon>Diptera</taxon>
        <taxon>Nematocera</taxon>
        <taxon>Chironomoidea</taxon>
        <taxon>Chironomidae</taxon>
        <taxon>Chironominae</taxon>
        <taxon>Polypedilum</taxon>
        <taxon>Polypedilum</taxon>
    </lineage>
</organism>
<feature type="region of interest" description="Disordered" evidence="1">
    <location>
        <begin position="45"/>
        <end position="70"/>
    </location>
</feature>
<evidence type="ECO:0000313" key="2">
    <source>
        <dbReference type="EMBL" id="KAG5673621.1"/>
    </source>
</evidence>
<feature type="region of interest" description="Disordered" evidence="1">
    <location>
        <begin position="635"/>
        <end position="655"/>
    </location>
</feature>
<feature type="region of interest" description="Disordered" evidence="1">
    <location>
        <begin position="1089"/>
        <end position="1112"/>
    </location>
</feature>
<evidence type="ECO:0000256" key="1">
    <source>
        <dbReference type="SAM" id="MobiDB-lite"/>
    </source>
</evidence>
<evidence type="ECO:0000313" key="3">
    <source>
        <dbReference type="Proteomes" id="UP001107558"/>
    </source>
</evidence>
<proteinExistence type="predicted"/>
<feature type="compositionally biased region" description="Basic residues" evidence="1">
    <location>
        <begin position="752"/>
        <end position="762"/>
    </location>
</feature>
<feature type="region of interest" description="Disordered" evidence="1">
    <location>
        <begin position="746"/>
        <end position="785"/>
    </location>
</feature>